<evidence type="ECO:0000256" key="2">
    <source>
        <dbReference type="ARBA" id="ARBA00007832"/>
    </source>
</evidence>
<accession>A0ABN2MPW4</accession>
<dbReference type="Gene3D" id="1.10.510.40">
    <property type="match status" value="1"/>
</dbReference>
<protein>
    <recommendedName>
        <fullName evidence="7">Siderophore synthetase component</fullName>
    </recommendedName>
</protein>
<dbReference type="EMBL" id="BAAALT010000271">
    <property type="protein sequence ID" value="GAA1831813.1"/>
    <property type="molecule type" value="Genomic_DNA"/>
</dbReference>
<proteinExistence type="inferred from homology"/>
<feature type="domain" description="Aerobactin siderophore biosynthesis IucA/IucC-like C-terminal" evidence="4">
    <location>
        <begin position="404"/>
        <end position="559"/>
    </location>
</feature>
<evidence type="ECO:0000256" key="1">
    <source>
        <dbReference type="ARBA" id="ARBA00004924"/>
    </source>
</evidence>
<feature type="domain" description="Aerobactin siderophore biosynthesis IucA/IucC N-terminal" evidence="3">
    <location>
        <begin position="146"/>
        <end position="369"/>
    </location>
</feature>
<comment type="similarity">
    <text evidence="2">Belongs to the IucA/IucC family.</text>
</comment>
<gene>
    <name evidence="5" type="ORF">GCM10009682_57960</name>
</gene>
<dbReference type="InterPro" id="IPR022770">
    <property type="entry name" value="IucA/IucC-like_C"/>
</dbReference>
<dbReference type="InterPro" id="IPR037455">
    <property type="entry name" value="LucA/IucC-like"/>
</dbReference>
<dbReference type="RefSeq" id="WP_344139157.1">
    <property type="nucleotide sequence ID" value="NZ_BAAALT010000271.1"/>
</dbReference>
<dbReference type="Pfam" id="PF06276">
    <property type="entry name" value="FhuF"/>
    <property type="match status" value="1"/>
</dbReference>
<dbReference type="InterPro" id="IPR007310">
    <property type="entry name" value="Aerobactin_biosyn_IucA/IucC_N"/>
</dbReference>
<evidence type="ECO:0000313" key="6">
    <source>
        <dbReference type="Proteomes" id="UP001500218"/>
    </source>
</evidence>
<dbReference type="PANTHER" id="PTHR34384">
    <property type="entry name" value="L-2,3-DIAMINOPROPANOATE--CITRATE LIGASE"/>
    <property type="match status" value="1"/>
</dbReference>
<sequence length="575" mass="61434">MSAILAETLTARACRSTERQLATLAPDLHEQFRANVPRAADVVRDRLLAAAWREGLAEPPADATRFGFGRIVPAGGTDQDPAGLACAVLGADARQVAVELADATANLALAYARRTWSDAVTRQRARGTGARDTLDLAAGLDPDAQCVFFERLTTEGHNLHPCGRTRLGWDLADVLRHDLESPGTSLGLVAVRRDLHLGDDFGETLATAYPELAHRLNRTRYAVTPAHAWQLDRLLPTRYADLLADGALVPIDGARLPAVPTAALRTLLLPPDRRGERRYLKLSLDIQVTSTRRSISVASTRNGPTISALLRDLLDADPDGARVVLFDELAGSAVAAGGDRERDLAAILRTGLSGRLRPGEVAIPGTALYSTSPLTGMTVLAELVDRYAATRGVRQRASAARGFLDGYARLLLPAALRLATCHGIGLEAHLQNCVPTFIGGVPHRLALRDFAGLRVHQPRLGRPLRLWPGSVIGAADVTTMLAKLGYTSLQAHLGEVVLGLVVSHGLDEAVAWSVVRAVIDEVYAGLRGGPHDAAAAADHAFLTAPTMPHKALLRMRLDPAGGDRYVPVDNPLSRT</sequence>
<organism evidence="5 6">
    <name type="scientific">Luedemannella flava</name>
    <dbReference type="NCBI Taxonomy" id="349316"/>
    <lineage>
        <taxon>Bacteria</taxon>
        <taxon>Bacillati</taxon>
        <taxon>Actinomycetota</taxon>
        <taxon>Actinomycetes</taxon>
        <taxon>Micromonosporales</taxon>
        <taxon>Micromonosporaceae</taxon>
        <taxon>Luedemannella</taxon>
    </lineage>
</organism>
<keyword evidence="6" id="KW-1185">Reference proteome</keyword>
<evidence type="ECO:0000259" key="3">
    <source>
        <dbReference type="Pfam" id="PF04183"/>
    </source>
</evidence>
<evidence type="ECO:0000313" key="5">
    <source>
        <dbReference type="EMBL" id="GAA1831813.1"/>
    </source>
</evidence>
<reference evidence="5 6" key="1">
    <citation type="journal article" date="2019" name="Int. J. Syst. Evol. Microbiol.">
        <title>The Global Catalogue of Microorganisms (GCM) 10K type strain sequencing project: providing services to taxonomists for standard genome sequencing and annotation.</title>
        <authorList>
            <consortium name="The Broad Institute Genomics Platform"/>
            <consortium name="The Broad Institute Genome Sequencing Center for Infectious Disease"/>
            <person name="Wu L."/>
            <person name="Ma J."/>
        </authorList>
    </citation>
    <scope>NUCLEOTIDE SEQUENCE [LARGE SCALE GENOMIC DNA]</scope>
    <source>
        <strain evidence="5 6">JCM 13250</strain>
    </source>
</reference>
<comment type="caution">
    <text evidence="5">The sequence shown here is derived from an EMBL/GenBank/DDBJ whole genome shotgun (WGS) entry which is preliminary data.</text>
</comment>
<comment type="pathway">
    <text evidence="1">Siderophore biosynthesis.</text>
</comment>
<dbReference type="Pfam" id="PF04183">
    <property type="entry name" value="IucA_IucC"/>
    <property type="match status" value="1"/>
</dbReference>
<name>A0ABN2MPW4_9ACTN</name>
<evidence type="ECO:0000259" key="4">
    <source>
        <dbReference type="Pfam" id="PF06276"/>
    </source>
</evidence>
<dbReference type="PANTHER" id="PTHR34384:SF5">
    <property type="entry name" value="L-2,3-DIAMINOPROPANOATE--CITRATE LIGASE"/>
    <property type="match status" value="1"/>
</dbReference>
<dbReference type="Proteomes" id="UP001500218">
    <property type="component" value="Unassembled WGS sequence"/>
</dbReference>
<evidence type="ECO:0008006" key="7">
    <source>
        <dbReference type="Google" id="ProtNLM"/>
    </source>
</evidence>